<dbReference type="EMBL" id="CAJNOO010000382">
    <property type="protein sequence ID" value="CAF0926398.1"/>
    <property type="molecule type" value="Genomic_DNA"/>
</dbReference>
<dbReference type="EMBL" id="CAJOAX010001692">
    <property type="protein sequence ID" value="CAF3737889.1"/>
    <property type="molecule type" value="Genomic_DNA"/>
</dbReference>
<dbReference type="OrthoDB" id="9995824at2759"/>
<dbReference type="AlphaFoldDB" id="A0A814EG63"/>
<dbReference type="EMBL" id="CAJNOU010000351">
    <property type="protein sequence ID" value="CAF0968878.1"/>
    <property type="molecule type" value="Genomic_DNA"/>
</dbReference>
<evidence type="ECO:0000313" key="3">
    <source>
        <dbReference type="EMBL" id="CAF3707287.1"/>
    </source>
</evidence>
<accession>A0A814EG63</accession>
<evidence type="ECO:0000313" key="4">
    <source>
        <dbReference type="EMBL" id="CAF3737889.1"/>
    </source>
</evidence>
<dbReference type="Proteomes" id="UP000663874">
    <property type="component" value="Unassembled WGS sequence"/>
</dbReference>
<protein>
    <submittedName>
        <fullName evidence="2">Uncharacterized protein</fullName>
    </submittedName>
</protein>
<sequence length="257" mass="30028">MSSINNNDLNDDLMIFTMDPLNVHDDDDDDDDEDEFRIHQKSDLSTSDYHSYVTTTDNNISQMIDISSFELINQNKKMCDITELLGSSSFDDDDNKQEIFNWFDKFQPISTSSPSLNIIEYLPTQILKHDQDIEWQIEQNHLKYDSKQISPSDYLTRQSLYNRPVAFEKDSRLWARNLLSNLKKPSNKSSINYSYIKNSSSSTSFDHHIQYIEHLNECNDYPTYLEYLNENRSQLFYTLTDSLDIIDGLLGTVISSF</sequence>
<gene>
    <name evidence="3" type="ORF">FNK824_LOCUS9574</name>
    <name evidence="4" type="ORF">OTI717_LOCUS14836</name>
    <name evidence="1" type="ORF">RFH988_LOCUS10288</name>
    <name evidence="2" type="ORF">SEV965_LOCUS9137</name>
</gene>
<evidence type="ECO:0000313" key="1">
    <source>
        <dbReference type="EMBL" id="CAF0926398.1"/>
    </source>
</evidence>
<comment type="caution">
    <text evidence="2">The sequence shown here is derived from an EMBL/GenBank/DDBJ whole genome shotgun (WGS) entry which is preliminary data.</text>
</comment>
<dbReference type="EMBL" id="CAJOBE010001014">
    <property type="protein sequence ID" value="CAF3707287.1"/>
    <property type="molecule type" value="Genomic_DNA"/>
</dbReference>
<dbReference type="Proteomes" id="UP000663889">
    <property type="component" value="Unassembled WGS sequence"/>
</dbReference>
<dbReference type="Proteomes" id="UP000663823">
    <property type="component" value="Unassembled WGS sequence"/>
</dbReference>
<evidence type="ECO:0000313" key="2">
    <source>
        <dbReference type="EMBL" id="CAF0968878.1"/>
    </source>
</evidence>
<organism evidence="2 5">
    <name type="scientific">Rotaria sordida</name>
    <dbReference type="NCBI Taxonomy" id="392033"/>
    <lineage>
        <taxon>Eukaryota</taxon>
        <taxon>Metazoa</taxon>
        <taxon>Spiralia</taxon>
        <taxon>Gnathifera</taxon>
        <taxon>Rotifera</taxon>
        <taxon>Eurotatoria</taxon>
        <taxon>Bdelloidea</taxon>
        <taxon>Philodinida</taxon>
        <taxon>Philodinidae</taxon>
        <taxon>Rotaria</taxon>
    </lineage>
</organism>
<proteinExistence type="predicted"/>
<dbReference type="Proteomes" id="UP000663882">
    <property type="component" value="Unassembled WGS sequence"/>
</dbReference>
<reference evidence="2" key="1">
    <citation type="submission" date="2021-02" db="EMBL/GenBank/DDBJ databases">
        <authorList>
            <person name="Nowell W R."/>
        </authorList>
    </citation>
    <scope>NUCLEOTIDE SEQUENCE</scope>
</reference>
<name>A0A814EG63_9BILA</name>
<evidence type="ECO:0000313" key="5">
    <source>
        <dbReference type="Proteomes" id="UP000663889"/>
    </source>
</evidence>